<dbReference type="NCBIfam" id="TIGR01049">
    <property type="entry name" value="rpsJ_bact"/>
    <property type="match status" value="1"/>
</dbReference>
<dbReference type="GO" id="GO:0006412">
    <property type="term" value="P:translation"/>
    <property type="evidence" value="ECO:0007669"/>
    <property type="project" value="UniProtKB-UniRule"/>
</dbReference>
<geneLocation type="chloroplast" evidence="6"/>
<dbReference type="InterPro" id="IPR001848">
    <property type="entry name" value="Ribosomal_uS10"/>
</dbReference>
<accession>A0A2U9NQP3</accession>
<gene>
    <name evidence="4 6" type="primary">rps10</name>
</gene>
<dbReference type="SMART" id="SM01403">
    <property type="entry name" value="Ribosomal_S10"/>
    <property type="match status" value="1"/>
</dbReference>
<dbReference type="InterPro" id="IPR036838">
    <property type="entry name" value="Ribosomal_uS10_dom_sf"/>
</dbReference>
<evidence type="ECO:0000259" key="5">
    <source>
        <dbReference type="SMART" id="SM01403"/>
    </source>
</evidence>
<dbReference type="AlphaFoldDB" id="A0A2U9NQP3"/>
<organism evidence="6">
    <name type="scientific">Entomoneis sp</name>
    <dbReference type="NCBI Taxonomy" id="186043"/>
    <lineage>
        <taxon>Eukaryota</taxon>
        <taxon>Sar</taxon>
        <taxon>Stramenopiles</taxon>
        <taxon>Ochrophyta</taxon>
        <taxon>Bacillariophyta</taxon>
        <taxon>Bacillariophyceae</taxon>
        <taxon>Bacillariophycidae</taxon>
        <taxon>Entomoneidaceae</taxon>
        <taxon>Entomoneis</taxon>
    </lineage>
</organism>
<proteinExistence type="inferred from homology"/>
<evidence type="ECO:0000256" key="1">
    <source>
        <dbReference type="ARBA" id="ARBA00007102"/>
    </source>
</evidence>
<keyword evidence="6" id="KW-0934">Plastid</keyword>
<dbReference type="Gene3D" id="3.30.70.600">
    <property type="entry name" value="Ribosomal protein S10 domain"/>
    <property type="match status" value="1"/>
</dbReference>
<dbReference type="GO" id="GO:0005840">
    <property type="term" value="C:ribosome"/>
    <property type="evidence" value="ECO:0007669"/>
    <property type="project" value="UniProtKB-KW"/>
</dbReference>
<evidence type="ECO:0000256" key="2">
    <source>
        <dbReference type="ARBA" id="ARBA00022980"/>
    </source>
</evidence>
<dbReference type="EMBL" id="MG755800">
    <property type="protein sequence ID" value="AWT39441.1"/>
    <property type="molecule type" value="Genomic_DNA"/>
</dbReference>
<dbReference type="RefSeq" id="YP_009496729.1">
    <property type="nucleotide sequence ID" value="NC_038001.1"/>
</dbReference>
<keyword evidence="3 4" id="KW-0687">Ribonucleoprotein</keyword>
<comment type="subunit">
    <text evidence="4">Part of the 30S ribosomal subunit.</text>
</comment>
<keyword evidence="6" id="KW-0150">Chloroplast</keyword>
<dbReference type="GO" id="GO:1990904">
    <property type="term" value="C:ribonucleoprotein complex"/>
    <property type="evidence" value="ECO:0007669"/>
    <property type="project" value="UniProtKB-KW"/>
</dbReference>
<sequence>MEIKTNAKIRVRLESFNHEILTSSCQKIMNILQNTPLSSAGMISLPTRKRIYCVLRSPHVDKDSREHFEIRIHKRVLEIHYDSEVPIFDLLSEADLPSGVFYRICLS</sequence>
<feature type="domain" description="Small ribosomal subunit protein uS10" evidence="5">
    <location>
        <begin position="10"/>
        <end position="105"/>
    </location>
</feature>
<dbReference type="HAMAP" id="MF_00508">
    <property type="entry name" value="Ribosomal_uS10"/>
    <property type="match status" value="1"/>
</dbReference>
<dbReference type="NCBIfam" id="NF001861">
    <property type="entry name" value="PRK00596.1"/>
    <property type="match status" value="1"/>
</dbReference>
<dbReference type="GO" id="GO:0003735">
    <property type="term" value="F:structural constituent of ribosome"/>
    <property type="evidence" value="ECO:0007669"/>
    <property type="project" value="InterPro"/>
</dbReference>
<dbReference type="GO" id="GO:0000049">
    <property type="term" value="F:tRNA binding"/>
    <property type="evidence" value="ECO:0007669"/>
    <property type="project" value="UniProtKB-UniRule"/>
</dbReference>
<dbReference type="PANTHER" id="PTHR11700">
    <property type="entry name" value="30S RIBOSOMAL PROTEIN S10 FAMILY MEMBER"/>
    <property type="match status" value="1"/>
</dbReference>
<comment type="subcellular location">
    <subcellularLocation>
        <location evidence="4">Plastid</location>
        <location evidence="4">Chloroplast</location>
    </subcellularLocation>
</comment>
<reference evidence="6" key="1">
    <citation type="journal article" date="2018" name="Adv. Bot. Res.">
        <title>Evolution of the Plastid Genomes in Diatoms.</title>
        <authorList>
            <person name="Yu M."/>
            <person name="Ashworth M.P."/>
            <person name="Hajrah N.H."/>
            <person name="Khiyami M.A."/>
            <person name="Sabir M.J."/>
            <person name="Alhebshi A.M."/>
            <person name="Al-Malki A.L."/>
            <person name="Sabir J.S.M."/>
            <person name="Theriot E.C."/>
            <person name="Jansen R.K."/>
        </authorList>
    </citation>
    <scope>NUCLEOTIDE SEQUENCE</scope>
</reference>
<dbReference type="PRINTS" id="PR00971">
    <property type="entry name" value="RIBOSOMALS10"/>
</dbReference>
<protein>
    <recommendedName>
        <fullName evidence="4">Small ribosomal subunit protein uS10c</fullName>
    </recommendedName>
</protein>
<evidence type="ECO:0000256" key="4">
    <source>
        <dbReference type="HAMAP-Rule" id="MF_00508"/>
    </source>
</evidence>
<evidence type="ECO:0000256" key="3">
    <source>
        <dbReference type="ARBA" id="ARBA00023274"/>
    </source>
</evidence>
<dbReference type="GO" id="GO:0009507">
    <property type="term" value="C:chloroplast"/>
    <property type="evidence" value="ECO:0007669"/>
    <property type="project" value="UniProtKB-SubCell"/>
</dbReference>
<keyword evidence="2 4" id="KW-0689">Ribosomal protein</keyword>
<evidence type="ECO:0000313" key="6">
    <source>
        <dbReference type="EMBL" id="AWT39441.1"/>
    </source>
</evidence>
<dbReference type="SUPFAM" id="SSF54999">
    <property type="entry name" value="Ribosomal protein S10"/>
    <property type="match status" value="1"/>
</dbReference>
<comment type="function">
    <text evidence="4">Involved in the binding of tRNA to the ribosomes.</text>
</comment>
<dbReference type="InterPro" id="IPR027486">
    <property type="entry name" value="Ribosomal_uS10_dom"/>
</dbReference>
<dbReference type="GeneID" id="36959140"/>
<dbReference type="Pfam" id="PF00338">
    <property type="entry name" value="Ribosomal_S10"/>
    <property type="match status" value="1"/>
</dbReference>
<name>A0A2U9NQP3_9STRA</name>
<comment type="similarity">
    <text evidence="1 4">Belongs to the universal ribosomal protein uS10 family.</text>
</comment>